<comment type="catalytic activity">
    <reaction evidence="12 13 20">
        <text>IMP + NAD(+) + H2O = XMP + NADH + H(+)</text>
        <dbReference type="Rhea" id="RHEA:11708"/>
        <dbReference type="ChEBI" id="CHEBI:15377"/>
        <dbReference type="ChEBI" id="CHEBI:15378"/>
        <dbReference type="ChEBI" id="CHEBI:57464"/>
        <dbReference type="ChEBI" id="CHEBI:57540"/>
        <dbReference type="ChEBI" id="CHEBI:57945"/>
        <dbReference type="ChEBI" id="CHEBI:58053"/>
        <dbReference type="EC" id="1.1.1.205"/>
    </reaction>
</comment>
<evidence type="ECO:0000256" key="21">
    <source>
        <dbReference type="SAM" id="MobiDB-lite"/>
    </source>
</evidence>
<feature type="binding site" description="in other chain" evidence="13 17">
    <location>
        <position position="306"/>
    </location>
    <ligand>
        <name>K(+)</name>
        <dbReference type="ChEBI" id="CHEBI:29103"/>
        <note>ligand shared between two tetrameric partners</note>
    </ligand>
</feature>
<keyword evidence="24" id="KW-1185">Reference proteome</keyword>
<evidence type="ECO:0000256" key="12">
    <source>
        <dbReference type="ARBA" id="ARBA00048028"/>
    </source>
</evidence>
<feature type="active site" description="Thioimidate intermediate" evidence="13 14">
    <location>
        <position position="311"/>
    </location>
</feature>
<dbReference type="PROSITE" id="PS00487">
    <property type="entry name" value="IMP_DH_GMP_RED"/>
    <property type="match status" value="1"/>
</dbReference>
<feature type="compositionally biased region" description="Basic and acidic residues" evidence="21">
    <location>
        <begin position="479"/>
        <end position="490"/>
    </location>
</feature>
<comment type="subunit">
    <text evidence="3 13">Homotetramer.</text>
</comment>
<dbReference type="SUPFAM" id="SSF54631">
    <property type="entry name" value="CBS-domain pair"/>
    <property type="match status" value="1"/>
</dbReference>
<evidence type="ECO:0000256" key="5">
    <source>
        <dbReference type="ARBA" id="ARBA00022737"/>
    </source>
</evidence>
<keyword evidence="7 13" id="KW-0658">Purine biosynthesis</keyword>
<keyword evidence="4 13" id="KW-0479">Metal-binding</keyword>
<keyword evidence="11 18" id="KW-0129">CBS domain</keyword>
<gene>
    <name evidence="13" type="primary">guaB</name>
    <name evidence="23" type="ORF">BDK89_1614</name>
</gene>
<evidence type="ECO:0000256" key="16">
    <source>
        <dbReference type="PIRSR" id="PIRSR000130-3"/>
    </source>
</evidence>
<feature type="active site" description="Proton acceptor" evidence="13 14">
    <location>
        <position position="407"/>
    </location>
</feature>
<feature type="binding site" evidence="13 16">
    <location>
        <begin position="304"/>
        <end position="306"/>
    </location>
    <ligand>
        <name>NAD(+)</name>
        <dbReference type="ChEBI" id="CHEBI:57540"/>
    </ligand>
</feature>
<dbReference type="InterPro" id="IPR005990">
    <property type="entry name" value="IMP_DH"/>
</dbReference>
<feature type="binding site" evidence="13 15">
    <location>
        <position position="309"/>
    </location>
    <ligand>
        <name>IMP</name>
        <dbReference type="ChEBI" id="CHEBI:58053"/>
    </ligand>
</feature>
<evidence type="ECO:0000256" key="13">
    <source>
        <dbReference type="HAMAP-Rule" id="MF_01964"/>
    </source>
</evidence>
<comment type="function">
    <text evidence="13">Catalyzes the conversion of inosine 5'-phosphate (IMP) to xanthosine 5'-phosphate (XMP), the first committed and rate-limiting step in the de novo synthesis of guanine nucleotides, and therefore plays an important role in the regulation of cell growth.</text>
</comment>
<comment type="caution">
    <text evidence="13">Lacks conserved residue(s) required for the propagation of feature annotation.</text>
</comment>
<dbReference type="GO" id="GO:0000166">
    <property type="term" value="F:nucleotide binding"/>
    <property type="evidence" value="ECO:0007669"/>
    <property type="project" value="UniProtKB-UniRule"/>
</dbReference>
<dbReference type="EC" id="1.1.1.205" evidence="13 20"/>
<evidence type="ECO:0000256" key="2">
    <source>
        <dbReference type="ARBA" id="ARBA00005502"/>
    </source>
</evidence>
<dbReference type="GO" id="GO:0003938">
    <property type="term" value="F:IMP dehydrogenase activity"/>
    <property type="evidence" value="ECO:0007669"/>
    <property type="project" value="UniProtKB-UniRule"/>
</dbReference>
<feature type="binding site" evidence="13">
    <location>
        <position position="482"/>
    </location>
    <ligand>
        <name>K(+)</name>
        <dbReference type="ChEBI" id="CHEBI:29103"/>
        <note>ligand shared between two tetrameric partners</note>
    </ligand>
</feature>
<organism evidence="23 24">
    <name type="scientific">Ilumatobacter fluminis</name>
    <dbReference type="NCBI Taxonomy" id="467091"/>
    <lineage>
        <taxon>Bacteria</taxon>
        <taxon>Bacillati</taxon>
        <taxon>Actinomycetota</taxon>
        <taxon>Acidimicrobiia</taxon>
        <taxon>Acidimicrobiales</taxon>
        <taxon>Ilumatobacteraceae</taxon>
        <taxon>Ilumatobacter</taxon>
    </lineage>
</organism>
<comment type="caution">
    <text evidence="23">The sequence shown here is derived from an EMBL/GenBank/DDBJ whole genome shotgun (WGS) entry which is preliminary data.</text>
</comment>
<evidence type="ECO:0000256" key="4">
    <source>
        <dbReference type="ARBA" id="ARBA00022723"/>
    </source>
</evidence>
<feature type="domain" description="CBS" evidence="22">
    <location>
        <begin position="160"/>
        <end position="217"/>
    </location>
</feature>
<dbReference type="PIRSF" id="PIRSF000130">
    <property type="entry name" value="IMPDH"/>
    <property type="match status" value="1"/>
</dbReference>
<dbReference type="NCBIfam" id="TIGR01302">
    <property type="entry name" value="IMP_dehydrog"/>
    <property type="match status" value="1"/>
</dbReference>
<feature type="binding site" evidence="13">
    <location>
        <position position="484"/>
    </location>
    <ligand>
        <name>K(+)</name>
        <dbReference type="ChEBI" id="CHEBI:29103"/>
        <note>ligand shared between two tetrameric partners</note>
    </ligand>
</feature>
<evidence type="ECO:0000256" key="18">
    <source>
        <dbReference type="PROSITE-ProRule" id="PRU00703"/>
    </source>
</evidence>
<dbReference type="EMBL" id="SOAU01000001">
    <property type="protein sequence ID" value="TDT16032.1"/>
    <property type="molecule type" value="Genomic_DNA"/>
</dbReference>
<keyword evidence="8 13" id="KW-0630">Potassium</keyword>
<accession>A0A4R7HXU3</accession>
<dbReference type="SMART" id="SM00116">
    <property type="entry name" value="CBS"/>
    <property type="match status" value="2"/>
</dbReference>
<feature type="binding site" evidence="13 15">
    <location>
        <begin position="391"/>
        <end position="395"/>
    </location>
    <ligand>
        <name>IMP</name>
        <dbReference type="ChEBI" id="CHEBI:58053"/>
    </ligand>
</feature>
<name>A0A4R7HXU3_9ACTN</name>
<dbReference type="CDD" id="cd04601">
    <property type="entry name" value="CBS_pair_IMPDH"/>
    <property type="match status" value="1"/>
</dbReference>
<evidence type="ECO:0000256" key="20">
    <source>
        <dbReference type="RuleBase" id="RU003928"/>
    </source>
</evidence>
<feature type="binding site" description="in other chain" evidence="13 17">
    <location>
        <position position="311"/>
    </location>
    <ligand>
        <name>K(+)</name>
        <dbReference type="ChEBI" id="CHEBI:29103"/>
        <note>ligand shared between two tetrameric partners</note>
    </ligand>
</feature>
<dbReference type="GO" id="GO:0046872">
    <property type="term" value="F:metal ion binding"/>
    <property type="evidence" value="ECO:0007669"/>
    <property type="project" value="UniProtKB-UniRule"/>
</dbReference>
<sequence length="500" mass="52946">MSINDDLFDRYDALTFDDVVVVPGYSETLPDAVDTGAVFARDIELSVPLVSAAMDKVTEARMAIAMARHGGIGVIHRNMTIDAQAAEVQKVKRSQSGMITDPVTLRKEAPLFEAEALMNRFKFSGVPITDEAGYLVGILTNRDIRFCEGSDFERPISEFMTSDDLVTAEVGTSLDEAKLLLQKYRIEKLPLVDANGKLAGLITVKDIQKRLDFPNASRDDRGRLRCAAACGVGDDVEARVEALVAMGVDAVAIDTAHGHSAGVIKTIERIKGGWPELAVTAGNVVTEEGVEALAKAGADAVKVGVGAGSICTTRIVSGAGMPQLSAIHFAAKRAREIGVPIIGDGGITYSGDVVKAIAAGATTVMLGSLLAGTEESPGETELFEGRRFKSYRGMGSLGAMQGLGADRYATAQGEPTDVAKTSNKLVPEGIEGRVPYAGPLGDTIFQLVGGLRSGMGYAGAADLEQLRTKARFMRVTTAGREESHPHDVTITKEAPNYQRS</sequence>
<evidence type="ECO:0000256" key="1">
    <source>
        <dbReference type="ARBA" id="ARBA00001958"/>
    </source>
</evidence>
<dbReference type="Proteomes" id="UP000294558">
    <property type="component" value="Unassembled WGS sequence"/>
</dbReference>
<comment type="pathway">
    <text evidence="13 20">Purine metabolism; XMP biosynthesis via de novo pathway; XMP from IMP: step 1/1.</text>
</comment>
<feature type="binding site" evidence="13 15">
    <location>
        <begin position="344"/>
        <end position="346"/>
    </location>
    <ligand>
        <name>IMP</name>
        <dbReference type="ChEBI" id="CHEBI:58053"/>
    </ligand>
</feature>
<evidence type="ECO:0000256" key="11">
    <source>
        <dbReference type="ARBA" id="ARBA00023122"/>
    </source>
</evidence>
<dbReference type="PANTHER" id="PTHR11911">
    <property type="entry name" value="INOSINE-5-MONOPHOSPHATE DEHYDROGENASE RELATED"/>
    <property type="match status" value="1"/>
</dbReference>
<evidence type="ECO:0000256" key="9">
    <source>
        <dbReference type="ARBA" id="ARBA00023002"/>
    </source>
</evidence>
<evidence type="ECO:0000256" key="10">
    <source>
        <dbReference type="ARBA" id="ARBA00023027"/>
    </source>
</evidence>
<dbReference type="AlphaFoldDB" id="A0A4R7HXU3"/>
<evidence type="ECO:0000256" key="19">
    <source>
        <dbReference type="RuleBase" id="RU003927"/>
    </source>
</evidence>
<dbReference type="Gene3D" id="3.20.20.70">
    <property type="entry name" value="Aldolase class I"/>
    <property type="match status" value="1"/>
</dbReference>
<dbReference type="Pfam" id="PF00571">
    <property type="entry name" value="CBS"/>
    <property type="match status" value="2"/>
</dbReference>
<evidence type="ECO:0000256" key="14">
    <source>
        <dbReference type="PIRSR" id="PIRSR000130-1"/>
    </source>
</evidence>
<comment type="cofactor">
    <cofactor evidence="1 13">
        <name>K(+)</name>
        <dbReference type="ChEBI" id="CHEBI:29103"/>
    </cofactor>
</comment>
<dbReference type="InterPro" id="IPR013785">
    <property type="entry name" value="Aldolase_TIM"/>
</dbReference>
<keyword evidence="6 13" id="KW-0332">GMP biosynthesis</keyword>
<dbReference type="GO" id="GO:0006177">
    <property type="term" value="P:GMP biosynthetic process"/>
    <property type="evidence" value="ECO:0007669"/>
    <property type="project" value="UniProtKB-UniRule"/>
</dbReference>
<reference evidence="23 24" key="1">
    <citation type="submission" date="2019-03" db="EMBL/GenBank/DDBJ databases">
        <title>Sequencing the genomes of 1000 actinobacteria strains.</title>
        <authorList>
            <person name="Klenk H.-P."/>
        </authorList>
    </citation>
    <scope>NUCLEOTIDE SEQUENCE [LARGE SCALE GENOMIC DNA]</scope>
    <source>
        <strain evidence="23 24">DSM 18936</strain>
    </source>
</reference>
<feature type="binding site" evidence="13">
    <location>
        <position position="254"/>
    </location>
    <ligand>
        <name>NAD(+)</name>
        <dbReference type="ChEBI" id="CHEBI:57540"/>
    </ligand>
</feature>
<evidence type="ECO:0000256" key="3">
    <source>
        <dbReference type="ARBA" id="ARBA00011881"/>
    </source>
</evidence>
<dbReference type="PROSITE" id="PS51371">
    <property type="entry name" value="CBS"/>
    <property type="match status" value="2"/>
</dbReference>
<evidence type="ECO:0000313" key="23">
    <source>
        <dbReference type="EMBL" id="TDT16032.1"/>
    </source>
</evidence>
<evidence type="ECO:0000313" key="24">
    <source>
        <dbReference type="Proteomes" id="UP000294558"/>
    </source>
</evidence>
<dbReference type="UniPathway" id="UPA00601">
    <property type="reaction ID" value="UER00295"/>
</dbReference>
<evidence type="ECO:0000256" key="17">
    <source>
        <dbReference type="PIRSR" id="PIRSR000130-4"/>
    </source>
</evidence>
<evidence type="ECO:0000256" key="7">
    <source>
        <dbReference type="ARBA" id="ARBA00022755"/>
    </source>
</evidence>
<dbReference type="FunFam" id="3.20.20.70:FF:000003">
    <property type="entry name" value="GMP reductase"/>
    <property type="match status" value="1"/>
</dbReference>
<dbReference type="PANTHER" id="PTHR11911:SF111">
    <property type="entry name" value="INOSINE-5'-MONOPHOSPHATE DEHYDROGENASE"/>
    <property type="match status" value="1"/>
</dbReference>
<dbReference type="InterPro" id="IPR046342">
    <property type="entry name" value="CBS_dom_sf"/>
</dbReference>
<feature type="binding site" description="in other chain" evidence="13 17">
    <location>
        <position position="308"/>
    </location>
    <ligand>
        <name>K(+)</name>
        <dbReference type="ChEBI" id="CHEBI:29103"/>
        <note>ligand shared between two tetrameric partners</note>
    </ligand>
</feature>
<keyword evidence="5" id="KW-0677">Repeat</keyword>
<keyword evidence="9 13" id="KW-0560">Oxidoreductase</keyword>
<dbReference type="CDD" id="cd00381">
    <property type="entry name" value="IMPDH"/>
    <property type="match status" value="1"/>
</dbReference>
<feature type="binding site" evidence="13">
    <location>
        <position position="483"/>
    </location>
    <ligand>
        <name>K(+)</name>
        <dbReference type="ChEBI" id="CHEBI:29103"/>
        <note>ligand shared between two tetrameric partners</note>
    </ligand>
</feature>
<feature type="region of interest" description="Disordered" evidence="21">
    <location>
        <begin position="477"/>
        <end position="500"/>
    </location>
</feature>
<evidence type="ECO:0000256" key="6">
    <source>
        <dbReference type="ARBA" id="ARBA00022749"/>
    </source>
</evidence>
<dbReference type="HAMAP" id="MF_01964">
    <property type="entry name" value="IMPDH"/>
    <property type="match status" value="1"/>
</dbReference>
<feature type="binding site" evidence="13 15">
    <location>
        <begin position="367"/>
        <end position="368"/>
    </location>
    <ligand>
        <name>IMP</name>
        <dbReference type="ChEBI" id="CHEBI:58053"/>
    </ligand>
</feature>
<dbReference type="RefSeq" id="WP_133868434.1">
    <property type="nucleotide sequence ID" value="NZ_SOAU01000001.1"/>
</dbReference>
<feature type="binding site" evidence="16">
    <location>
        <begin position="254"/>
        <end position="256"/>
    </location>
    <ligand>
        <name>NAD(+)</name>
        <dbReference type="ChEBI" id="CHEBI:57540"/>
    </ligand>
</feature>
<dbReference type="SUPFAM" id="SSF51412">
    <property type="entry name" value="Inosine monophosphate dehydrogenase (IMPDH)"/>
    <property type="match status" value="1"/>
</dbReference>
<proteinExistence type="inferred from homology"/>
<dbReference type="InterPro" id="IPR000644">
    <property type="entry name" value="CBS_dom"/>
</dbReference>
<dbReference type="SMART" id="SM01240">
    <property type="entry name" value="IMPDH"/>
    <property type="match status" value="1"/>
</dbReference>
<dbReference type="OrthoDB" id="9805398at2"/>
<comment type="activity regulation">
    <text evidence="13">Mycophenolic acid (MPA) is a non-competitive inhibitor that prevents formation of the closed enzyme conformation by binding to the same site as the amobile flap. In contrast, mizoribine monophosphate (MZP) is a competitive inhibitor that induces the closed conformation. MPA is a potent inhibitor of mammalian IMPDHs but a poor inhibitor of the bacterial enzymes. MZP is a more potent inhibitor of bacterial IMPDH.</text>
</comment>
<feature type="domain" description="CBS" evidence="22">
    <location>
        <begin position="98"/>
        <end position="156"/>
    </location>
</feature>
<evidence type="ECO:0000259" key="22">
    <source>
        <dbReference type="PROSITE" id="PS51371"/>
    </source>
</evidence>
<keyword evidence="10 13" id="KW-0520">NAD</keyword>
<dbReference type="InterPro" id="IPR001093">
    <property type="entry name" value="IMP_DH_GMPRt"/>
</dbReference>
<dbReference type="GO" id="GO:0006183">
    <property type="term" value="P:GTP biosynthetic process"/>
    <property type="evidence" value="ECO:0007669"/>
    <property type="project" value="TreeGrafter"/>
</dbReference>
<evidence type="ECO:0000256" key="8">
    <source>
        <dbReference type="ARBA" id="ARBA00022958"/>
    </source>
</evidence>
<feature type="binding site" evidence="13 15">
    <location>
        <position position="428"/>
    </location>
    <ligand>
        <name>IMP</name>
        <dbReference type="ChEBI" id="CHEBI:58053"/>
    </ligand>
</feature>
<evidence type="ECO:0000256" key="15">
    <source>
        <dbReference type="PIRSR" id="PIRSR000130-2"/>
    </source>
</evidence>
<protein>
    <recommendedName>
        <fullName evidence="13 20">Inosine-5'-monophosphate dehydrogenase</fullName>
        <shortName evidence="13">IMP dehydrogenase</shortName>
        <shortName evidence="13">IMPD</shortName>
        <shortName evidence="13">IMPDH</shortName>
        <ecNumber evidence="13 20">1.1.1.205</ecNumber>
    </recommendedName>
</protein>
<dbReference type="Pfam" id="PF00478">
    <property type="entry name" value="IMPDH"/>
    <property type="match status" value="1"/>
</dbReference>
<dbReference type="InterPro" id="IPR015875">
    <property type="entry name" value="IMP_DH/GMP_Rdtase_CS"/>
</dbReference>
<comment type="similarity">
    <text evidence="2 13 19">Belongs to the IMPDH/GMPR family.</text>
</comment>